<gene>
    <name evidence="1" type="ORF">DesyoDRAFT_4912</name>
</gene>
<sequence length="84" mass="10118">MRSFIYGSEKAFEDRLRGSTFPPKGDWYFPEFVEQRKATKSVLDPFIFRLIITIIIGHRYQWLTNYSPLISDIKLFTFVWKEFS</sequence>
<dbReference type="EMBL" id="CM001441">
    <property type="protein sequence ID" value="EHQ91853.1"/>
    <property type="molecule type" value="Genomic_DNA"/>
</dbReference>
<accession>H5XZE7</accession>
<keyword evidence="2" id="KW-1185">Reference proteome</keyword>
<organism evidence="1 2">
    <name type="scientific">Desulfosporosinus youngiae DSM 17734</name>
    <dbReference type="NCBI Taxonomy" id="768710"/>
    <lineage>
        <taxon>Bacteria</taxon>
        <taxon>Bacillati</taxon>
        <taxon>Bacillota</taxon>
        <taxon>Clostridia</taxon>
        <taxon>Eubacteriales</taxon>
        <taxon>Desulfitobacteriaceae</taxon>
        <taxon>Desulfosporosinus</taxon>
    </lineage>
</organism>
<dbReference type="HOGENOM" id="CLU_2522225_0_0_9"/>
<evidence type="ECO:0000313" key="1">
    <source>
        <dbReference type="EMBL" id="EHQ91853.1"/>
    </source>
</evidence>
<proteinExistence type="predicted"/>
<dbReference type="AlphaFoldDB" id="H5XZE7"/>
<name>H5XZE7_9FIRM</name>
<dbReference type="Proteomes" id="UP000005104">
    <property type="component" value="Chromosome"/>
</dbReference>
<evidence type="ECO:0000313" key="2">
    <source>
        <dbReference type="Proteomes" id="UP000005104"/>
    </source>
</evidence>
<reference evidence="1 2" key="1">
    <citation type="submission" date="2011-11" db="EMBL/GenBank/DDBJ databases">
        <title>The Noncontiguous Finished genome of Desulfosporosinus youngiae DSM 17734.</title>
        <authorList>
            <consortium name="US DOE Joint Genome Institute (JGI-PGF)"/>
            <person name="Lucas S."/>
            <person name="Han J."/>
            <person name="Lapidus A."/>
            <person name="Cheng J.-F."/>
            <person name="Goodwin L."/>
            <person name="Pitluck S."/>
            <person name="Peters L."/>
            <person name="Ovchinnikova G."/>
            <person name="Lu M."/>
            <person name="Land M.L."/>
            <person name="Hauser L."/>
            <person name="Pester M."/>
            <person name="Spring S."/>
            <person name="Ollivier B."/>
            <person name="Rattei T."/>
            <person name="Klenk H.-P."/>
            <person name="Wagner M."/>
            <person name="Loy A."/>
            <person name="Woyke T.J."/>
        </authorList>
    </citation>
    <scope>NUCLEOTIDE SEQUENCE [LARGE SCALE GENOMIC DNA]</scope>
    <source>
        <strain evidence="1 2">DSM 17734</strain>
    </source>
</reference>
<protein>
    <submittedName>
        <fullName evidence="1">Uncharacterized protein</fullName>
    </submittedName>
</protein>
<dbReference type="STRING" id="768710.DesyoDRAFT_4912"/>